<name>A0A432Y3B4_9GAMM</name>
<sequence length="336" mass="37453">MSLSDAWYRPQVRWWLWLLLPLHALFVLVSRWRRRVALANPPKPLPVPVIVVGNISVGGTGKTPMTLALVKHLQAQGEHPAIVSRGYGGKGPFPLVVTATTSAQACGDEPLLLARRAQVPVVVAPNRMAAAEHVLAHAPTTTVIISDDGLQHYRLPRQFEIAVVDGERGLGNGWCLPIGPLRENAKRLASVDAVVVNGQLNARAAHQMPSAKRCFTMQLQSRGWRHVRDDSPCDELPVGRTVALAGIGHPQRFFATVKALEPREFDCKAYPDHYAFQRQDAEQLQSYDVILMTEKDAMKWRSLATENCYYLPVAAQLDEVFWQRLDTELKRFKHGS</sequence>
<evidence type="ECO:0000256" key="1">
    <source>
        <dbReference type="ARBA" id="ARBA00002274"/>
    </source>
</evidence>
<dbReference type="GO" id="GO:0005886">
    <property type="term" value="C:plasma membrane"/>
    <property type="evidence" value="ECO:0007669"/>
    <property type="project" value="TreeGrafter"/>
</dbReference>
<keyword evidence="8 13" id="KW-0547">Nucleotide-binding</keyword>
<dbReference type="UniPathway" id="UPA00359">
    <property type="reaction ID" value="UER00482"/>
</dbReference>
<evidence type="ECO:0000313" key="16">
    <source>
        <dbReference type="Proteomes" id="UP000287649"/>
    </source>
</evidence>
<dbReference type="PANTHER" id="PTHR42724">
    <property type="entry name" value="TETRAACYLDISACCHARIDE 4'-KINASE"/>
    <property type="match status" value="1"/>
</dbReference>
<evidence type="ECO:0000313" key="15">
    <source>
        <dbReference type="EMBL" id="RUO55435.1"/>
    </source>
</evidence>
<gene>
    <name evidence="13" type="primary">lpxK</name>
    <name evidence="15" type="ORF">CWI70_01225</name>
</gene>
<dbReference type="InterPro" id="IPR027417">
    <property type="entry name" value="P-loop_NTPase"/>
</dbReference>
<dbReference type="EMBL" id="PIPX01000001">
    <property type="protein sequence ID" value="RUO55435.1"/>
    <property type="molecule type" value="Genomic_DNA"/>
</dbReference>
<keyword evidence="6 13" id="KW-0441">Lipid A biosynthesis</keyword>
<evidence type="ECO:0000256" key="6">
    <source>
        <dbReference type="ARBA" id="ARBA00022556"/>
    </source>
</evidence>
<dbReference type="HAMAP" id="MF_00409">
    <property type="entry name" value="LpxK"/>
    <property type="match status" value="1"/>
</dbReference>
<dbReference type="EC" id="2.7.1.130" evidence="3 13"/>
<dbReference type="PANTHER" id="PTHR42724:SF1">
    <property type="entry name" value="TETRAACYLDISACCHARIDE 4'-KINASE, MITOCHONDRIAL-RELATED"/>
    <property type="match status" value="1"/>
</dbReference>
<keyword evidence="5 13" id="KW-0444">Lipid biosynthesis</keyword>
<dbReference type="GO" id="GO:0009029">
    <property type="term" value="F:lipid-A 4'-kinase activity"/>
    <property type="evidence" value="ECO:0007669"/>
    <property type="project" value="UniProtKB-UniRule"/>
</dbReference>
<evidence type="ECO:0000256" key="5">
    <source>
        <dbReference type="ARBA" id="ARBA00022516"/>
    </source>
</evidence>
<dbReference type="GO" id="GO:0009244">
    <property type="term" value="P:lipopolysaccharide core region biosynthetic process"/>
    <property type="evidence" value="ECO:0007669"/>
    <property type="project" value="TreeGrafter"/>
</dbReference>
<proteinExistence type="inferred from homology"/>
<keyword evidence="7 13" id="KW-0808">Transferase</keyword>
<dbReference type="RefSeq" id="WP_126769813.1">
    <property type="nucleotide sequence ID" value="NZ_JANQBU010000001.1"/>
</dbReference>
<dbReference type="OrthoDB" id="9766423at2"/>
<evidence type="ECO:0000256" key="10">
    <source>
        <dbReference type="ARBA" id="ARBA00022840"/>
    </source>
</evidence>
<comment type="similarity">
    <text evidence="13">Belongs to the LpxK family.</text>
</comment>
<dbReference type="InterPro" id="IPR003758">
    <property type="entry name" value="LpxK"/>
</dbReference>
<feature type="binding site" evidence="13">
    <location>
        <begin position="56"/>
        <end position="63"/>
    </location>
    <ligand>
        <name>ATP</name>
        <dbReference type="ChEBI" id="CHEBI:30616"/>
    </ligand>
</feature>
<evidence type="ECO:0000256" key="7">
    <source>
        <dbReference type="ARBA" id="ARBA00022679"/>
    </source>
</evidence>
<evidence type="ECO:0000256" key="12">
    <source>
        <dbReference type="ARBA" id="ARBA00029757"/>
    </source>
</evidence>
<protein>
    <recommendedName>
        <fullName evidence="4 13">Tetraacyldisaccharide 4'-kinase</fullName>
        <ecNumber evidence="3 13">2.7.1.130</ecNumber>
    </recommendedName>
    <alternativeName>
        <fullName evidence="12 13">Lipid A 4'-kinase</fullName>
    </alternativeName>
</protein>
<comment type="pathway">
    <text evidence="2 13">Glycolipid biosynthesis; lipid IV(A) biosynthesis; lipid IV(A) from (3R)-3-hydroxytetradecanoyl-[acyl-carrier-protein] and UDP-N-acetyl-alpha-D-glucosamine: step 6/6.</text>
</comment>
<keyword evidence="14" id="KW-0472">Membrane</keyword>
<feature type="transmembrane region" description="Helical" evidence="14">
    <location>
        <begin position="12"/>
        <end position="29"/>
    </location>
</feature>
<evidence type="ECO:0000256" key="2">
    <source>
        <dbReference type="ARBA" id="ARBA00004870"/>
    </source>
</evidence>
<evidence type="ECO:0000256" key="13">
    <source>
        <dbReference type="HAMAP-Rule" id="MF_00409"/>
    </source>
</evidence>
<dbReference type="Proteomes" id="UP000287649">
    <property type="component" value="Unassembled WGS sequence"/>
</dbReference>
<dbReference type="Pfam" id="PF02606">
    <property type="entry name" value="LpxK"/>
    <property type="match status" value="1"/>
</dbReference>
<evidence type="ECO:0000256" key="4">
    <source>
        <dbReference type="ARBA" id="ARBA00016436"/>
    </source>
</evidence>
<comment type="catalytic activity">
    <reaction evidence="13">
        <text>a lipid A disaccharide + ATP = a lipid IVA + ADP + H(+)</text>
        <dbReference type="Rhea" id="RHEA:67840"/>
        <dbReference type="ChEBI" id="CHEBI:15378"/>
        <dbReference type="ChEBI" id="CHEBI:30616"/>
        <dbReference type="ChEBI" id="CHEBI:176343"/>
        <dbReference type="ChEBI" id="CHEBI:176425"/>
        <dbReference type="ChEBI" id="CHEBI:456216"/>
        <dbReference type="EC" id="2.7.1.130"/>
    </reaction>
</comment>
<evidence type="ECO:0000256" key="11">
    <source>
        <dbReference type="ARBA" id="ARBA00023098"/>
    </source>
</evidence>
<reference evidence="16" key="1">
    <citation type="journal article" date="2018" name="Front. Microbiol.">
        <title>Genome-Based Analysis Reveals the Taxonomy and Diversity of the Family Idiomarinaceae.</title>
        <authorList>
            <person name="Liu Y."/>
            <person name="Lai Q."/>
            <person name="Shao Z."/>
        </authorList>
    </citation>
    <scope>NUCLEOTIDE SEQUENCE [LARGE SCALE GENOMIC DNA]</scope>
    <source>
        <strain evidence="16">PO-M2</strain>
    </source>
</reference>
<organism evidence="15 16">
    <name type="scientific">Pseudidiomarina homiensis</name>
    <dbReference type="NCBI Taxonomy" id="364198"/>
    <lineage>
        <taxon>Bacteria</taxon>
        <taxon>Pseudomonadati</taxon>
        <taxon>Pseudomonadota</taxon>
        <taxon>Gammaproteobacteria</taxon>
        <taxon>Alteromonadales</taxon>
        <taxon>Idiomarinaceae</taxon>
        <taxon>Pseudidiomarina</taxon>
    </lineage>
</organism>
<keyword evidence="14" id="KW-1133">Transmembrane helix</keyword>
<dbReference type="AlphaFoldDB" id="A0A432Y3B4"/>
<comment type="caution">
    <text evidence="15">The sequence shown here is derived from an EMBL/GenBank/DDBJ whole genome shotgun (WGS) entry which is preliminary data.</text>
</comment>
<keyword evidence="9 13" id="KW-0418">Kinase</keyword>
<accession>A0A432Y3B4</accession>
<evidence type="ECO:0000256" key="8">
    <source>
        <dbReference type="ARBA" id="ARBA00022741"/>
    </source>
</evidence>
<dbReference type="SUPFAM" id="SSF52540">
    <property type="entry name" value="P-loop containing nucleoside triphosphate hydrolases"/>
    <property type="match status" value="1"/>
</dbReference>
<keyword evidence="14" id="KW-0812">Transmembrane</keyword>
<evidence type="ECO:0000256" key="14">
    <source>
        <dbReference type="SAM" id="Phobius"/>
    </source>
</evidence>
<keyword evidence="11 13" id="KW-0443">Lipid metabolism</keyword>
<dbReference type="NCBIfam" id="TIGR00682">
    <property type="entry name" value="lpxK"/>
    <property type="match status" value="1"/>
</dbReference>
<evidence type="ECO:0000256" key="3">
    <source>
        <dbReference type="ARBA" id="ARBA00012071"/>
    </source>
</evidence>
<evidence type="ECO:0000256" key="9">
    <source>
        <dbReference type="ARBA" id="ARBA00022777"/>
    </source>
</evidence>
<dbReference type="GO" id="GO:0009245">
    <property type="term" value="P:lipid A biosynthetic process"/>
    <property type="evidence" value="ECO:0007669"/>
    <property type="project" value="UniProtKB-UniRule"/>
</dbReference>
<keyword evidence="10 13" id="KW-0067">ATP-binding</keyword>
<keyword evidence="16" id="KW-1185">Reference proteome</keyword>
<comment type="function">
    <text evidence="1 13">Transfers the gamma-phosphate of ATP to the 4'-position of a tetraacyldisaccharide 1-phosphate intermediate (termed DS-1-P) to form tetraacyldisaccharide 1,4'-bis-phosphate (lipid IVA).</text>
</comment>
<dbReference type="GO" id="GO:0005524">
    <property type="term" value="F:ATP binding"/>
    <property type="evidence" value="ECO:0007669"/>
    <property type="project" value="UniProtKB-UniRule"/>
</dbReference>